<evidence type="ECO:0000313" key="3">
    <source>
        <dbReference type="Proteomes" id="UP000288096"/>
    </source>
</evidence>
<dbReference type="GO" id="GO:0043683">
    <property type="term" value="P:type IV pilus assembly"/>
    <property type="evidence" value="ECO:0007669"/>
    <property type="project" value="InterPro"/>
</dbReference>
<dbReference type="GO" id="GO:0043107">
    <property type="term" value="P:type IV pilus-dependent motility"/>
    <property type="evidence" value="ECO:0007669"/>
    <property type="project" value="InterPro"/>
</dbReference>
<keyword evidence="1" id="KW-1133">Transmembrane helix</keyword>
<evidence type="ECO:0000313" key="2">
    <source>
        <dbReference type="EMBL" id="GBC59120.1"/>
    </source>
</evidence>
<feature type="transmembrane region" description="Helical" evidence="1">
    <location>
        <begin position="14"/>
        <end position="34"/>
    </location>
</feature>
<dbReference type="Proteomes" id="UP000288096">
    <property type="component" value="Unassembled WGS sequence"/>
</dbReference>
<dbReference type="InterPro" id="IPR014717">
    <property type="entry name" value="Transl_elong_EF1B/ribsomal_bS6"/>
</dbReference>
<evidence type="ECO:0000256" key="1">
    <source>
        <dbReference type="SAM" id="Phobius"/>
    </source>
</evidence>
<dbReference type="Pfam" id="PF04350">
    <property type="entry name" value="PilO"/>
    <property type="match status" value="1"/>
</dbReference>
<comment type="caution">
    <text evidence="2">The sequence shown here is derived from an EMBL/GenBank/DDBJ whole genome shotgun (WGS) entry which is preliminary data.</text>
</comment>
<keyword evidence="1" id="KW-0472">Membrane</keyword>
<reference evidence="3" key="2">
    <citation type="submission" date="2019-01" db="EMBL/GenBank/DDBJ databases">
        <title>Genome sequence of Desulfonema ishimotonii strain Tokyo 01.</title>
        <authorList>
            <person name="Fukui M."/>
        </authorList>
    </citation>
    <scope>NUCLEOTIDE SEQUENCE [LARGE SCALE GENOMIC DNA]</scope>
    <source>
        <strain evidence="3">Tokyo 01</strain>
    </source>
</reference>
<sequence length="181" mass="21044">MDRRPFLYISSKYYVYYALGVSGIIAFVAAFIVPDYRDLVKKNKQIEALNIKIKHQELLFPVYETHLKEINILKKIENQYLGGHGKMSPGQDDADKIPEDITRIALLNNFQIRSVQTDIRASDNSTPSLEINIAVVGVFPEFRNFFIQLNELPYIEFTQYIQIRSAEQAEEFHLKVWASRK</sequence>
<protein>
    <recommendedName>
        <fullName evidence="4">General secretion pathway protein GspM</fullName>
    </recommendedName>
</protein>
<dbReference type="AlphaFoldDB" id="A0A401FQ87"/>
<keyword evidence="3" id="KW-1185">Reference proteome</keyword>
<organism evidence="2 3">
    <name type="scientific">Desulfonema ishimotonii</name>
    <dbReference type="NCBI Taxonomy" id="45657"/>
    <lineage>
        <taxon>Bacteria</taxon>
        <taxon>Pseudomonadati</taxon>
        <taxon>Thermodesulfobacteriota</taxon>
        <taxon>Desulfobacteria</taxon>
        <taxon>Desulfobacterales</taxon>
        <taxon>Desulfococcaceae</taxon>
        <taxon>Desulfonema</taxon>
    </lineage>
</organism>
<accession>A0A401FQ87</accession>
<evidence type="ECO:0008006" key="4">
    <source>
        <dbReference type="Google" id="ProtNLM"/>
    </source>
</evidence>
<proteinExistence type="predicted"/>
<name>A0A401FQ87_9BACT</name>
<dbReference type="InterPro" id="IPR007445">
    <property type="entry name" value="PilO"/>
</dbReference>
<reference evidence="3" key="1">
    <citation type="submission" date="2017-11" db="EMBL/GenBank/DDBJ databases">
        <authorList>
            <person name="Watanabe M."/>
            <person name="Kojima H."/>
        </authorList>
    </citation>
    <scope>NUCLEOTIDE SEQUENCE [LARGE SCALE GENOMIC DNA]</scope>
    <source>
        <strain evidence="3">Tokyo 01</strain>
    </source>
</reference>
<dbReference type="EMBL" id="BEXT01000001">
    <property type="protein sequence ID" value="GBC59120.1"/>
    <property type="molecule type" value="Genomic_DNA"/>
</dbReference>
<keyword evidence="1" id="KW-0812">Transmembrane</keyword>
<dbReference type="RefSeq" id="WP_124326659.1">
    <property type="nucleotide sequence ID" value="NZ_BEXT01000001.1"/>
</dbReference>
<gene>
    <name evidence="2" type="ORF">DENIS_0056</name>
</gene>
<dbReference type="Gene3D" id="3.30.70.60">
    <property type="match status" value="1"/>
</dbReference>